<proteinExistence type="predicted"/>
<accession>A0ABX1N2I6</accession>
<gene>
    <name evidence="2" type="ORF">GO608_09055</name>
</gene>
<dbReference type="InterPro" id="IPR052342">
    <property type="entry name" value="MCH/BMMD"/>
</dbReference>
<dbReference type="EMBL" id="WTVH01000014">
    <property type="protein sequence ID" value="NMF93471.1"/>
    <property type="molecule type" value="Genomic_DNA"/>
</dbReference>
<keyword evidence="3" id="KW-1185">Reference proteome</keyword>
<comment type="caution">
    <text evidence="2">The sequence shown here is derived from an EMBL/GenBank/DDBJ whole genome shotgun (WGS) entry which is preliminary data.</text>
</comment>
<organism evidence="2 3">
    <name type="scientific">Aromatoleum buckelii</name>
    <dbReference type="NCBI Taxonomy" id="200254"/>
    <lineage>
        <taxon>Bacteria</taxon>
        <taxon>Pseudomonadati</taxon>
        <taxon>Pseudomonadota</taxon>
        <taxon>Betaproteobacteria</taxon>
        <taxon>Rhodocyclales</taxon>
        <taxon>Rhodocyclaceae</taxon>
        <taxon>Aromatoleum</taxon>
    </lineage>
</organism>
<evidence type="ECO:0000313" key="2">
    <source>
        <dbReference type="EMBL" id="NMF93471.1"/>
    </source>
</evidence>
<dbReference type="PANTHER" id="PTHR43664">
    <property type="entry name" value="MONOAMINE OXIDASE-RELATED"/>
    <property type="match status" value="1"/>
</dbReference>
<dbReference type="SUPFAM" id="SSF54637">
    <property type="entry name" value="Thioesterase/thiol ester dehydrase-isomerase"/>
    <property type="match status" value="1"/>
</dbReference>
<dbReference type="InterPro" id="IPR002539">
    <property type="entry name" value="MaoC-like_dom"/>
</dbReference>
<protein>
    <submittedName>
        <fullName evidence="2">Acyl dehydratase</fullName>
    </submittedName>
</protein>
<dbReference type="Gene3D" id="3.10.129.10">
    <property type="entry name" value="Hotdog Thioesterase"/>
    <property type="match status" value="1"/>
</dbReference>
<reference evidence="2" key="1">
    <citation type="submission" date="2019-12" db="EMBL/GenBank/DDBJ databases">
        <title>Comparative genomics gives insights into the taxonomy of the Azoarcus-Aromatoleum group and reveals separate origins of nif in the plant-associated Azoarcus and non-plant-associated Aromatoleum sub-groups.</title>
        <authorList>
            <person name="Lafos M."/>
            <person name="Maluk M."/>
            <person name="Batista M."/>
            <person name="Junghare M."/>
            <person name="Carmona M."/>
            <person name="Faoro H."/>
            <person name="Cruz L.M."/>
            <person name="Battistoni F."/>
            <person name="De Souza E."/>
            <person name="Pedrosa F."/>
            <person name="Chen W.-M."/>
            <person name="Poole P.S."/>
            <person name="Dixon R.A."/>
            <person name="James E.K."/>
        </authorList>
    </citation>
    <scope>NUCLEOTIDE SEQUENCE</scope>
    <source>
        <strain evidence="2">U120</strain>
    </source>
</reference>
<sequence length="147" mass="15760">MHSGRGYNEVRIGDAFETSMTLTETHIVLSAGLFGDFNPLHVNQRIAGQSRYGSRIAHGYVTTSFMAAHLGMVFHGTAIAYVEHTSRFIAPVVAGDTLTMVWTVEALDDKPKHQGGIVSLSGACTNQDGVKVAEAEAKMLVADNPGR</sequence>
<evidence type="ECO:0000313" key="3">
    <source>
        <dbReference type="Proteomes" id="UP000601990"/>
    </source>
</evidence>
<evidence type="ECO:0000259" key="1">
    <source>
        <dbReference type="Pfam" id="PF01575"/>
    </source>
</evidence>
<name>A0ABX1N2I6_9RHOO</name>
<dbReference type="Pfam" id="PF01575">
    <property type="entry name" value="MaoC_dehydratas"/>
    <property type="match status" value="1"/>
</dbReference>
<feature type="domain" description="MaoC-like" evidence="1">
    <location>
        <begin position="14"/>
        <end position="110"/>
    </location>
</feature>
<dbReference type="PANTHER" id="PTHR43664:SF1">
    <property type="entry name" value="BETA-METHYLMALYL-COA DEHYDRATASE"/>
    <property type="match status" value="1"/>
</dbReference>
<dbReference type="InterPro" id="IPR029069">
    <property type="entry name" value="HotDog_dom_sf"/>
</dbReference>
<dbReference type="RefSeq" id="WP_169198743.1">
    <property type="nucleotide sequence ID" value="NZ_WTVH02000009.1"/>
</dbReference>
<dbReference type="Proteomes" id="UP000601990">
    <property type="component" value="Unassembled WGS sequence"/>
</dbReference>